<dbReference type="PROSITE" id="PS51783">
    <property type="entry name" value="PH_BEACH"/>
    <property type="match status" value="1"/>
</dbReference>
<feature type="domain" description="BEACH-type PH" evidence="1">
    <location>
        <begin position="1"/>
        <end position="84"/>
    </location>
</feature>
<gene>
    <name evidence="2" type="ORF">WN51_10831</name>
</gene>
<dbReference type="Pfam" id="PF14844">
    <property type="entry name" value="PH_BEACH"/>
    <property type="match status" value="1"/>
</dbReference>
<dbReference type="STRING" id="166423.A0A0M9A4C6"/>
<sequence>MTSCPAKRPRVTNVRAQVLKYCDHLHGKWYFSEVRAIFSRRYLLQNVAIEIFLASRSKSCSFSKGGGGGPLSSRGKHSVSCSIAALFHTA</sequence>
<protein>
    <submittedName>
        <fullName evidence="2">Neurobeachin</fullName>
    </submittedName>
</protein>
<keyword evidence="3" id="KW-1185">Reference proteome</keyword>
<evidence type="ECO:0000313" key="2">
    <source>
        <dbReference type="EMBL" id="KOX76975.1"/>
    </source>
</evidence>
<evidence type="ECO:0000259" key="1">
    <source>
        <dbReference type="PROSITE" id="PS51783"/>
    </source>
</evidence>
<dbReference type="SUPFAM" id="SSF50729">
    <property type="entry name" value="PH domain-like"/>
    <property type="match status" value="1"/>
</dbReference>
<dbReference type="Gene3D" id="2.30.29.30">
    <property type="entry name" value="Pleckstrin-homology domain (PH domain)/Phosphotyrosine-binding domain (PTB)"/>
    <property type="match status" value="1"/>
</dbReference>
<dbReference type="OrthoDB" id="26681at2759"/>
<dbReference type="InterPro" id="IPR023362">
    <property type="entry name" value="PH-BEACH_dom"/>
</dbReference>
<dbReference type="AlphaFoldDB" id="A0A0M9A4C6"/>
<evidence type="ECO:0000313" key="3">
    <source>
        <dbReference type="Proteomes" id="UP000053105"/>
    </source>
</evidence>
<reference evidence="2 3" key="1">
    <citation type="submission" date="2015-07" db="EMBL/GenBank/DDBJ databases">
        <title>The genome of Melipona quadrifasciata.</title>
        <authorList>
            <person name="Pan H."/>
            <person name="Kapheim K."/>
        </authorList>
    </citation>
    <scope>NUCLEOTIDE SEQUENCE [LARGE SCALE GENOMIC DNA]</scope>
    <source>
        <strain evidence="2">0111107301</strain>
        <tissue evidence="2">Whole body</tissue>
    </source>
</reference>
<dbReference type="InterPro" id="IPR011993">
    <property type="entry name" value="PH-like_dom_sf"/>
</dbReference>
<dbReference type="Proteomes" id="UP000053105">
    <property type="component" value="Unassembled WGS sequence"/>
</dbReference>
<accession>A0A0M9A4C6</accession>
<proteinExistence type="predicted"/>
<name>A0A0M9A4C6_9HYME</name>
<dbReference type="EMBL" id="KQ435737">
    <property type="protein sequence ID" value="KOX76975.1"/>
    <property type="molecule type" value="Genomic_DNA"/>
</dbReference>
<organism evidence="2 3">
    <name type="scientific">Melipona quadrifasciata</name>
    <dbReference type="NCBI Taxonomy" id="166423"/>
    <lineage>
        <taxon>Eukaryota</taxon>
        <taxon>Metazoa</taxon>
        <taxon>Ecdysozoa</taxon>
        <taxon>Arthropoda</taxon>
        <taxon>Hexapoda</taxon>
        <taxon>Insecta</taxon>
        <taxon>Pterygota</taxon>
        <taxon>Neoptera</taxon>
        <taxon>Endopterygota</taxon>
        <taxon>Hymenoptera</taxon>
        <taxon>Apocrita</taxon>
        <taxon>Aculeata</taxon>
        <taxon>Apoidea</taxon>
        <taxon>Anthophila</taxon>
        <taxon>Apidae</taxon>
        <taxon>Melipona</taxon>
    </lineage>
</organism>